<dbReference type="Pfam" id="PF13358">
    <property type="entry name" value="DDE_3"/>
    <property type="match status" value="1"/>
</dbReference>
<organism evidence="2 3">
    <name type="scientific">Corallococcus exiguus</name>
    <dbReference type="NCBI Taxonomy" id="83462"/>
    <lineage>
        <taxon>Bacteria</taxon>
        <taxon>Pseudomonadati</taxon>
        <taxon>Myxococcota</taxon>
        <taxon>Myxococcia</taxon>
        <taxon>Myxococcales</taxon>
        <taxon>Cystobacterineae</taxon>
        <taxon>Myxococcaceae</taxon>
        <taxon>Corallococcus</taxon>
    </lineage>
</organism>
<feature type="domain" description="Tc1-like transposase DDE" evidence="1">
    <location>
        <begin position="148"/>
        <end position="291"/>
    </location>
</feature>
<sequence length="321" mass="36588">MAVAKVASGQSRAQAARQLLCATSTVVSAVQRFQKSGREGLSDGRAQNGQRKVDERFRRTLCRVLEGTPQQSGWRRTTWTRELLVREVERRGRVRVSPATMGRALASVGAQRRRPRPVVRCPWPERRRRRRLWQLKCRVAFARPDEPVLFEDEMDVHLNPKIGPDWTLPGQRREVVTPGNNQKRFVAGALDARTARVTWVRGEKKTSALFIDLVRAVDAAYPRAKRLHFILDNAATHSSKKTQKALEALGARLVLHFLPPYCPEGNRIERLWWDVHANVTRNHRCKKMEALMTEVDAYLDARNTQKSASPLLRVASARRAA</sequence>
<dbReference type="InterPro" id="IPR047655">
    <property type="entry name" value="Transpos_IS630-like"/>
</dbReference>
<dbReference type="Gene3D" id="3.30.420.10">
    <property type="entry name" value="Ribonuclease H-like superfamily/Ribonuclease H"/>
    <property type="match status" value="1"/>
</dbReference>
<evidence type="ECO:0000313" key="3">
    <source>
        <dbReference type="Proteomes" id="UP000537825"/>
    </source>
</evidence>
<dbReference type="Proteomes" id="UP000537825">
    <property type="component" value="Unassembled WGS sequence"/>
</dbReference>
<reference evidence="2 3" key="1">
    <citation type="submission" date="2020-01" db="EMBL/GenBank/DDBJ databases">
        <title>The draft genome sequence of Corallococcus exiguus DSM 14696.</title>
        <authorList>
            <person name="Zhang X."/>
            <person name="Zhu H."/>
        </authorList>
    </citation>
    <scope>NUCLEOTIDE SEQUENCE [LARGE SCALE GENOMIC DNA]</scope>
    <source>
        <strain evidence="2 3">DSM 14696</strain>
    </source>
</reference>
<dbReference type="InterPro" id="IPR009057">
    <property type="entry name" value="Homeodomain-like_sf"/>
</dbReference>
<evidence type="ECO:0000313" key="2">
    <source>
        <dbReference type="EMBL" id="NBC45556.1"/>
    </source>
</evidence>
<dbReference type="Pfam" id="PF13551">
    <property type="entry name" value="HTH_29"/>
    <property type="match status" value="1"/>
</dbReference>
<comment type="caution">
    <text evidence="2">The sequence shown here is derived from an EMBL/GenBank/DDBJ whole genome shotgun (WGS) entry which is preliminary data.</text>
</comment>
<dbReference type="SUPFAM" id="SSF53098">
    <property type="entry name" value="Ribonuclease H-like"/>
    <property type="match status" value="1"/>
</dbReference>
<proteinExistence type="predicted"/>
<dbReference type="InterPro" id="IPR036397">
    <property type="entry name" value="RNaseH_sf"/>
</dbReference>
<evidence type="ECO:0000259" key="1">
    <source>
        <dbReference type="Pfam" id="PF13358"/>
    </source>
</evidence>
<gene>
    <name evidence="2" type="ORF">GTZ93_37755</name>
</gene>
<dbReference type="InterPro" id="IPR038717">
    <property type="entry name" value="Tc1-like_DDE_dom"/>
</dbReference>
<dbReference type="InterPro" id="IPR012337">
    <property type="entry name" value="RNaseH-like_sf"/>
</dbReference>
<accession>A0A7X5BTP0</accession>
<dbReference type="SUPFAM" id="SSF46689">
    <property type="entry name" value="Homeodomain-like"/>
    <property type="match status" value="1"/>
</dbReference>
<dbReference type="NCBIfam" id="NF033545">
    <property type="entry name" value="transpos_IS630"/>
    <property type="match status" value="1"/>
</dbReference>
<keyword evidence="3" id="KW-1185">Reference proteome</keyword>
<protein>
    <submittedName>
        <fullName evidence="2">IS630 family transposase</fullName>
    </submittedName>
</protein>
<dbReference type="AlphaFoldDB" id="A0A7X5BTP0"/>
<dbReference type="GO" id="GO:0003676">
    <property type="term" value="F:nucleic acid binding"/>
    <property type="evidence" value="ECO:0007669"/>
    <property type="project" value="InterPro"/>
</dbReference>
<name>A0A7X5BTP0_9BACT</name>
<dbReference type="EMBL" id="JAAAPK010000014">
    <property type="protein sequence ID" value="NBC45556.1"/>
    <property type="molecule type" value="Genomic_DNA"/>
</dbReference>